<dbReference type="Proteomes" id="UP000265566">
    <property type="component" value="Chromosome 8"/>
</dbReference>
<dbReference type="EMBL" id="PSQE01000008">
    <property type="protein sequence ID" value="RHN41728.1"/>
    <property type="molecule type" value="Genomic_DNA"/>
</dbReference>
<reference evidence="1" key="1">
    <citation type="journal article" date="2018" name="Nat. Plants">
        <title>Whole-genome landscape of Medicago truncatula symbiotic genes.</title>
        <authorList>
            <person name="Pecrix Y."/>
            <person name="Gamas P."/>
            <person name="Carrere S."/>
        </authorList>
    </citation>
    <scope>NUCLEOTIDE SEQUENCE</scope>
    <source>
        <tissue evidence="1">Leaves</tissue>
    </source>
</reference>
<name>A0A396GMU5_MEDTR</name>
<organism evidence="1">
    <name type="scientific">Medicago truncatula</name>
    <name type="common">Barrel medic</name>
    <name type="synonym">Medicago tribuloides</name>
    <dbReference type="NCBI Taxonomy" id="3880"/>
    <lineage>
        <taxon>Eukaryota</taxon>
        <taxon>Viridiplantae</taxon>
        <taxon>Streptophyta</taxon>
        <taxon>Embryophyta</taxon>
        <taxon>Tracheophyta</taxon>
        <taxon>Spermatophyta</taxon>
        <taxon>Magnoliopsida</taxon>
        <taxon>eudicotyledons</taxon>
        <taxon>Gunneridae</taxon>
        <taxon>Pentapetalae</taxon>
        <taxon>rosids</taxon>
        <taxon>fabids</taxon>
        <taxon>Fabales</taxon>
        <taxon>Fabaceae</taxon>
        <taxon>Papilionoideae</taxon>
        <taxon>50 kb inversion clade</taxon>
        <taxon>NPAAA clade</taxon>
        <taxon>Hologalegina</taxon>
        <taxon>IRL clade</taxon>
        <taxon>Trifolieae</taxon>
        <taxon>Medicago</taxon>
    </lineage>
</organism>
<accession>A0A396GMU5</accession>
<evidence type="ECO:0000313" key="1">
    <source>
        <dbReference type="EMBL" id="RHN41728.1"/>
    </source>
</evidence>
<protein>
    <submittedName>
        <fullName evidence="1">Uncharacterized protein</fullName>
    </submittedName>
</protein>
<proteinExistence type="predicted"/>
<dbReference type="Gramene" id="rna48080">
    <property type="protein sequence ID" value="RHN41728.1"/>
    <property type="gene ID" value="gene48080"/>
</dbReference>
<comment type="caution">
    <text evidence="1">The sequence shown here is derived from an EMBL/GenBank/DDBJ whole genome shotgun (WGS) entry which is preliminary data.</text>
</comment>
<gene>
    <name evidence="1" type="ORF">MtrunA17_Chr8g0369141</name>
</gene>
<dbReference type="AlphaFoldDB" id="A0A396GMU5"/>
<sequence length="61" mass="6817">MGGLTFCNCFKVISACKEVAHISSRKYNRCLLPFSVFYVAILTPARRVGEEKISDRSGAKF</sequence>